<dbReference type="GO" id="GO:0008033">
    <property type="term" value="P:tRNA processing"/>
    <property type="evidence" value="ECO:0007669"/>
    <property type="project" value="InterPro"/>
</dbReference>
<sequence length="939" mass="107198">MYSFLATQQYINEMLRLAGPGMKLLLMDKETTTTVSCVHTQSEMMLKEVFLFERLDSGITREPIKFLKCIVFVRPTPENIKLLSDELRSPKYAQYYIYFSNIISKADLKTLADSDEQETVREVREFYADFIPLSPHFVTLDIPNPYTSQRFLFSSSAFIRCLQSLTALCLALNKKPSIRYQKTSSDAQRLAEELIKQQTKDVTLFEQCKTDAVLVILDRSEDPISPLLNQWTYEAMVHELIGMHNNRVKIGNDVKDEQKNLILSPHHDEFYSKNMYSNFGDIGQNIKSLMNDYQHKAKTHQQLESIVDMKKFVEQYPQFKKMTGTVSKHVQLVGELSRLVTEWNLLEISELEQNIAVANGDHQTCIESLKRILQHPKTTELNALRLAMLYALRFESSANNSLNLILDLLRQKGITNRNIQLVKILLEYSGHKKRQSDLFGNKSAMEMTKKFIKGLKGVENIYTQHEPYITQLIESVSRGRLPVSNFTSTDSSINSRFDEIIIFIIGGATFEESAAVARMNGRGMNLIGQSQTTGSSSFRVVLCSNYVHNTKRVVCAISGGVDSAVSAFLLKQRGYNVIGVHMINWDPQDENRGFCNILCKKFSFTESCPGKNEMIDARRVCEHLGIEFFVMNFVKEYWNNVFLFIKFDLFIKSVRERFGVDNVATGHFARTSLGDFLDTPNKKVRLYRARDPLKDQTYFLSSLTQDQLKNIMFPVGSLYKSEVKEIAESAGLMPFITKAESMGICFIGKKKNFEQFLVNYIRPVEGKFCDIETGSIIPGIKHSGIHNFSLGKKVNFHCIEGNKSSLQSQFSLTDALYVAGCDYSSQTVYVCKGYTNPKLYAKRILVSKINIISENFQNLVQNQHSRTIEPLKIIVQRTHSPILCKMHFSSERPLQYSDYLEIEPLYPLRAPAPGQICVFYSGNECLGCAEIEKLLETLD</sequence>
<dbReference type="SUPFAM" id="SSF56815">
    <property type="entry name" value="Sec1/munc18-like (SM) proteins"/>
    <property type="match status" value="1"/>
</dbReference>
<reference evidence="13" key="1">
    <citation type="submission" date="2016-11" db="UniProtKB">
        <authorList>
            <consortium name="WormBaseParasite"/>
        </authorList>
    </citation>
    <scope>IDENTIFICATION</scope>
</reference>
<comment type="function">
    <text evidence="1">Catalyzes the 2-thiolation of uridine at the wobble position (U34) of mitochondrial tRNA(Lys), tRNA(Glu) and tRNA(Gln). Required for the formation of 5-taurinomethyl-2-thiouridine (tm5s2U) of mitochondrial tRNA(Lys), tRNA(Glu), and tRNA(Gln) at the wobble position. ATP is required to activate the C2 atom of the wobble base.</text>
</comment>
<dbReference type="InterPro" id="IPR043154">
    <property type="entry name" value="Sec-1-like_dom1"/>
</dbReference>
<dbReference type="InterPro" id="IPR036045">
    <property type="entry name" value="Sec1-like_sf"/>
</dbReference>
<dbReference type="WBParaSite" id="MhA1_Contig754.frz3.fgene1">
    <property type="protein sequence ID" value="MhA1_Contig754.frz3.fgene1"/>
    <property type="gene ID" value="MhA1_Contig754.frz3.fgene1"/>
</dbReference>
<evidence type="ECO:0000256" key="2">
    <source>
        <dbReference type="ARBA" id="ARBA00004184"/>
    </source>
</evidence>
<evidence type="ECO:0000256" key="4">
    <source>
        <dbReference type="ARBA" id="ARBA00009884"/>
    </source>
</evidence>
<evidence type="ECO:0000256" key="6">
    <source>
        <dbReference type="ARBA" id="ARBA00022448"/>
    </source>
</evidence>
<dbReference type="AlphaFoldDB" id="A0A1I8BXK9"/>
<dbReference type="CDD" id="cd01998">
    <property type="entry name" value="MnmA_TRMU-like"/>
    <property type="match status" value="1"/>
</dbReference>
<keyword evidence="6" id="KW-0813">Transport</keyword>
<keyword evidence="12" id="KW-1185">Reference proteome</keyword>
<dbReference type="GO" id="GO:0015031">
    <property type="term" value="P:protein transport"/>
    <property type="evidence" value="ECO:0007669"/>
    <property type="project" value="UniProtKB-KW"/>
</dbReference>
<dbReference type="EC" id="2.8.1.14" evidence="5"/>
<evidence type="ECO:0000259" key="11">
    <source>
        <dbReference type="Pfam" id="PF20258"/>
    </source>
</evidence>
<dbReference type="InterPro" id="IPR043127">
    <property type="entry name" value="Sec-1-like_dom3a"/>
</dbReference>
<evidence type="ECO:0000256" key="1">
    <source>
        <dbReference type="ARBA" id="ARBA00003986"/>
    </source>
</evidence>
<evidence type="ECO:0000256" key="8">
    <source>
        <dbReference type="ARBA" id="ARBA00023136"/>
    </source>
</evidence>
<keyword evidence="8" id="KW-0472">Membrane</keyword>
<dbReference type="GO" id="GO:0061708">
    <property type="term" value="F:tRNA-5-taurinomethyluridine 2-sulfurtransferase"/>
    <property type="evidence" value="ECO:0007669"/>
    <property type="project" value="UniProtKB-EC"/>
</dbReference>
<dbReference type="InterPro" id="IPR001619">
    <property type="entry name" value="Sec1-like"/>
</dbReference>
<dbReference type="InterPro" id="IPR014729">
    <property type="entry name" value="Rossmann-like_a/b/a_fold"/>
</dbReference>
<dbReference type="Gene3D" id="3.40.50.1910">
    <property type="match status" value="1"/>
</dbReference>
<protein>
    <recommendedName>
        <fullName evidence="10">Vacuolar protein sorting-associated protein 45</fullName>
        <ecNumber evidence="5">2.8.1.14</ecNumber>
    </recommendedName>
</protein>
<dbReference type="InterPro" id="IPR046885">
    <property type="entry name" value="MnmA-like_C"/>
</dbReference>
<dbReference type="InterPro" id="IPR027482">
    <property type="entry name" value="Sec1-like_dom2"/>
</dbReference>
<evidence type="ECO:0000313" key="13">
    <source>
        <dbReference type="WBParaSite" id="MhA1_Contig754.frz3.fgene1"/>
    </source>
</evidence>
<dbReference type="Gene3D" id="3.40.50.620">
    <property type="entry name" value="HUPs"/>
    <property type="match status" value="2"/>
</dbReference>
<dbReference type="FunFam" id="3.90.830.10:FF:000002">
    <property type="entry name" value="Vacuolar protein sorting-associated protein 45"/>
    <property type="match status" value="1"/>
</dbReference>
<dbReference type="GO" id="GO:0012505">
    <property type="term" value="C:endomembrane system"/>
    <property type="evidence" value="ECO:0007669"/>
    <property type="project" value="UniProtKB-SubCell"/>
</dbReference>
<dbReference type="Proteomes" id="UP000095281">
    <property type="component" value="Unplaced"/>
</dbReference>
<dbReference type="PANTHER" id="PTHR11679">
    <property type="entry name" value="VESICLE PROTEIN SORTING-ASSOCIATED"/>
    <property type="match status" value="1"/>
</dbReference>
<organism evidence="12 13">
    <name type="scientific">Meloidogyne hapla</name>
    <name type="common">Root-knot nematode worm</name>
    <dbReference type="NCBI Taxonomy" id="6305"/>
    <lineage>
        <taxon>Eukaryota</taxon>
        <taxon>Metazoa</taxon>
        <taxon>Ecdysozoa</taxon>
        <taxon>Nematoda</taxon>
        <taxon>Chromadorea</taxon>
        <taxon>Rhabditida</taxon>
        <taxon>Tylenchina</taxon>
        <taxon>Tylenchomorpha</taxon>
        <taxon>Tylenchoidea</taxon>
        <taxon>Meloidogynidae</taxon>
        <taxon>Meloidogyninae</taxon>
        <taxon>Meloidogyne</taxon>
    </lineage>
</organism>
<dbReference type="Pfam" id="PF03054">
    <property type="entry name" value="tRNA_Me_trans"/>
    <property type="match status" value="1"/>
</dbReference>
<name>A0A1I8BXK9_MELHA</name>
<accession>A0A1I8BXK9</accession>
<dbReference type="Gene3D" id="2.40.30.10">
    <property type="entry name" value="Translation factors"/>
    <property type="match status" value="1"/>
</dbReference>
<keyword evidence="7" id="KW-0653">Protein transport</keyword>
<evidence type="ECO:0000256" key="10">
    <source>
        <dbReference type="ARBA" id="ARBA00073001"/>
    </source>
</evidence>
<dbReference type="Gene3D" id="3.90.830.10">
    <property type="entry name" value="Syntaxin Binding Protein 1, Chain A, domain 2"/>
    <property type="match status" value="1"/>
</dbReference>
<dbReference type="SUPFAM" id="SSF52402">
    <property type="entry name" value="Adenine nucleotide alpha hydrolases-like"/>
    <property type="match status" value="1"/>
</dbReference>
<proteinExistence type="inferred from homology"/>
<dbReference type="Pfam" id="PF20258">
    <property type="entry name" value="tRNA_Me_trans_C"/>
    <property type="match status" value="1"/>
</dbReference>
<dbReference type="Gene3D" id="1.25.40.60">
    <property type="match status" value="1"/>
</dbReference>
<comment type="similarity">
    <text evidence="3">Belongs to the MnmA/TRMU family.</text>
</comment>
<dbReference type="GO" id="GO:0031410">
    <property type="term" value="C:cytoplasmic vesicle"/>
    <property type="evidence" value="ECO:0007669"/>
    <property type="project" value="UniProtKB-ARBA"/>
</dbReference>
<dbReference type="Pfam" id="PF00995">
    <property type="entry name" value="Sec1"/>
    <property type="match status" value="1"/>
</dbReference>
<comment type="catalytic activity">
    <reaction evidence="9">
        <text>5-taurinomethyluridine(34) in tRNA + S-sulfanyl-L-cysteinyl-[protein] + AH2 + ATP = 5-taurinomethyl-2-thiouridine(34) in tRNA + L-cysteinyl-[protein] + A + AMP + diphosphate + H(+)</text>
        <dbReference type="Rhea" id="RHEA:47040"/>
        <dbReference type="Rhea" id="RHEA-COMP:10131"/>
        <dbReference type="Rhea" id="RHEA-COMP:11726"/>
        <dbReference type="Rhea" id="RHEA-COMP:11732"/>
        <dbReference type="Rhea" id="RHEA-COMP:11733"/>
        <dbReference type="ChEBI" id="CHEBI:13193"/>
        <dbReference type="ChEBI" id="CHEBI:15378"/>
        <dbReference type="ChEBI" id="CHEBI:17499"/>
        <dbReference type="ChEBI" id="CHEBI:29950"/>
        <dbReference type="ChEBI" id="CHEBI:30616"/>
        <dbReference type="ChEBI" id="CHEBI:33019"/>
        <dbReference type="ChEBI" id="CHEBI:61963"/>
        <dbReference type="ChEBI" id="CHEBI:87171"/>
        <dbReference type="ChEBI" id="CHEBI:87172"/>
        <dbReference type="ChEBI" id="CHEBI:456215"/>
        <dbReference type="EC" id="2.8.1.14"/>
    </reaction>
</comment>
<feature type="domain" description="tRNA-specific 2-thiouridylase MnmA-like C-terminal" evidence="11">
    <location>
        <begin position="896"/>
        <end position="931"/>
    </location>
</feature>
<evidence type="ECO:0000256" key="5">
    <source>
        <dbReference type="ARBA" id="ARBA00011953"/>
    </source>
</evidence>
<dbReference type="GO" id="GO:0016192">
    <property type="term" value="P:vesicle-mediated transport"/>
    <property type="evidence" value="ECO:0007669"/>
    <property type="project" value="InterPro"/>
</dbReference>
<evidence type="ECO:0000256" key="3">
    <source>
        <dbReference type="ARBA" id="ARBA00006191"/>
    </source>
</evidence>
<comment type="subcellular location">
    <subcellularLocation>
        <location evidence="2">Endomembrane system</location>
        <topology evidence="2">Peripheral membrane protein</topology>
    </subcellularLocation>
</comment>
<evidence type="ECO:0000256" key="9">
    <source>
        <dbReference type="ARBA" id="ARBA00049564"/>
    </source>
</evidence>
<evidence type="ECO:0000256" key="7">
    <source>
        <dbReference type="ARBA" id="ARBA00022927"/>
    </source>
</evidence>
<comment type="similarity">
    <text evidence="4">Belongs to the STXBP/unc-18/SEC1 family.</text>
</comment>
<dbReference type="Gene3D" id="3.40.50.2060">
    <property type="match status" value="1"/>
</dbReference>
<dbReference type="InterPro" id="IPR004506">
    <property type="entry name" value="MnmA-like"/>
</dbReference>
<evidence type="ECO:0000313" key="12">
    <source>
        <dbReference type="Proteomes" id="UP000095281"/>
    </source>
</evidence>